<organism evidence="2 3">
    <name type="scientific">Candidatus Agrococcus pullicola</name>
    <dbReference type="NCBI Taxonomy" id="2838429"/>
    <lineage>
        <taxon>Bacteria</taxon>
        <taxon>Bacillati</taxon>
        <taxon>Actinomycetota</taxon>
        <taxon>Actinomycetes</taxon>
        <taxon>Micrococcales</taxon>
        <taxon>Microbacteriaceae</taxon>
        <taxon>Agrococcus</taxon>
    </lineage>
</organism>
<evidence type="ECO:0000313" key="2">
    <source>
        <dbReference type="EMBL" id="HIY66651.1"/>
    </source>
</evidence>
<gene>
    <name evidence="2" type="ORF">H9830_10290</name>
</gene>
<name>A0A9D1YWN5_9MICO</name>
<evidence type="ECO:0000256" key="1">
    <source>
        <dbReference type="SAM" id="Phobius"/>
    </source>
</evidence>
<keyword evidence="1" id="KW-0472">Membrane</keyword>
<keyword evidence="1" id="KW-0812">Transmembrane</keyword>
<keyword evidence="1" id="KW-1133">Transmembrane helix</keyword>
<protein>
    <submittedName>
        <fullName evidence="2">Uncharacterized protein</fullName>
    </submittedName>
</protein>
<proteinExistence type="predicted"/>
<dbReference type="Proteomes" id="UP000824005">
    <property type="component" value="Unassembled WGS sequence"/>
</dbReference>
<feature type="transmembrane region" description="Helical" evidence="1">
    <location>
        <begin position="56"/>
        <end position="77"/>
    </location>
</feature>
<sequence length="92" mass="9783">MILVAAHAQSTIQEITAQAGSGGDVVALVGLDPQLFAPAVMSLETLPGIRVRIGEAWQTVIGASALALAWVMCVAFWPKRRMAPAEVTEIRR</sequence>
<reference evidence="2" key="2">
    <citation type="submission" date="2021-04" db="EMBL/GenBank/DDBJ databases">
        <authorList>
            <person name="Gilroy R."/>
        </authorList>
    </citation>
    <scope>NUCLEOTIDE SEQUENCE</scope>
    <source>
        <strain evidence="2">ChiGjej1B1-98</strain>
    </source>
</reference>
<reference evidence="2" key="1">
    <citation type="journal article" date="2021" name="PeerJ">
        <title>Extensive microbial diversity within the chicken gut microbiome revealed by metagenomics and culture.</title>
        <authorList>
            <person name="Gilroy R."/>
            <person name="Ravi A."/>
            <person name="Getino M."/>
            <person name="Pursley I."/>
            <person name="Horton D.L."/>
            <person name="Alikhan N.F."/>
            <person name="Baker D."/>
            <person name="Gharbi K."/>
            <person name="Hall N."/>
            <person name="Watson M."/>
            <person name="Adriaenssens E.M."/>
            <person name="Foster-Nyarko E."/>
            <person name="Jarju S."/>
            <person name="Secka A."/>
            <person name="Antonio M."/>
            <person name="Oren A."/>
            <person name="Chaudhuri R.R."/>
            <person name="La Ragione R."/>
            <person name="Hildebrand F."/>
            <person name="Pallen M.J."/>
        </authorList>
    </citation>
    <scope>NUCLEOTIDE SEQUENCE</scope>
    <source>
        <strain evidence="2">ChiGjej1B1-98</strain>
    </source>
</reference>
<accession>A0A9D1YWN5</accession>
<evidence type="ECO:0000313" key="3">
    <source>
        <dbReference type="Proteomes" id="UP000824005"/>
    </source>
</evidence>
<comment type="caution">
    <text evidence="2">The sequence shown here is derived from an EMBL/GenBank/DDBJ whole genome shotgun (WGS) entry which is preliminary data.</text>
</comment>
<dbReference type="EMBL" id="DXDC01000313">
    <property type="protein sequence ID" value="HIY66651.1"/>
    <property type="molecule type" value="Genomic_DNA"/>
</dbReference>
<dbReference type="AlphaFoldDB" id="A0A9D1YWN5"/>